<gene>
    <name evidence="1" type="ORF">GQF42_09890</name>
</gene>
<dbReference type="AlphaFoldDB" id="A0A6I6NNF3"/>
<evidence type="ECO:0000313" key="1">
    <source>
        <dbReference type="EMBL" id="QHA09517.1"/>
    </source>
</evidence>
<dbReference type="Gene3D" id="3.90.280.10">
    <property type="entry name" value="PEBP-like"/>
    <property type="match status" value="1"/>
</dbReference>
<reference evidence="1 2" key="1">
    <citation type="submission" date="2019-12" db="EMBL/GenBank/DDBJ databases">
        <title>Streptomyces sp. strain T44 isolated from rhizosphere soil of Broussonetia papyrifera.</title>
        <authorList>
            <person name="Mo P."/>
        </authorList>
    </citation>
    <scope>NUCLEOTIDE SEQUENCE [LARGE SCALE GENOMIC DNA]</scope>
    <source>
        <strain evidence="1 2">T44</strain>
    </source>
</reference>
<organism evidence="1 2">
    <name type="scientific">Streptomyces broussonetiae</name>
    <dbReference type="NCBI Taxonomy" id="2686304"/>
    <lineage>
        <taxon>Bacteria</taxon>
        <taxon>Bacillati</taxon>
        <taxon>Actinomycetota</taxon>
        <taxon>Actinomycetes</taxon>
        <taxon>Kitasatosporales</taxon>
        <taxon>Streptomycetaceae</taxon>
        <taxon>Streptomyces</taxon>
    </lineage>
</organism>
<evidence type="ECO:0000313" key="2">
    <source>
        <dbReference type="Proteomes" id="UP000436138"/>
    </source>
</evidence>
<dbReference type="Proteomes" id="UP000436138">
    <property type="component" value="Chromosome"/>
</dbReference>
<proteinExistence type="predicted"/>
<protein>
    <submittedName>
        <fullName evidence="1">Uncharacterized protein</fullName>
    </submittedName>
</protein>
<accession>A0A6I6NNF3</accession>
<dbReference type="SUPFAM" id="SSF49777">
    <property type="entry name" value="PEBP-like"/>
    <property type="match status" value="1"/>
</dbReference>
<dbReference type="KEGG" id="sbro:GQF42_09890"/>
<name>A0A6I6NNF3_9ACTN</name>
<dbReference type="InterPro" id="IPR036610">
    <property type="entry name" value="PEBP-like_sf"/>
</dbReference>
<keyword evidence="2" id="KW-1185">Reference proteome</keyword>
<dbReference type="EMBL" id="CP047020">
    <property type="protein sequence ID" value="QHA09517.1"/>
    <property type="molecule type" value="Genomic_DNA"/>
</dbReference>
<sequence length="117" mass="12814">MIKPCGPYDFLPPIRTFSLTSQSVARGEQLAREQVSGILGAGGSDISPQLSWSGFPRRHRVSRWRCPTPMCPHFLVVHAVGVEELNVSGTSTPACLDFLLFTHAIARAAVYGTFERV</sequence>